<dbReference type="AlphaFoldDB" id="X0W574"/>
<feature type="non-terminal residue" evidence="1">
    <location>
        <position position="1"/>
    </location>
</feature>
<reference evidence="1" key="1">
    <citation type="journal article" date="2014" name="Front. Microbiol.">
        <title>High frequency of phylogenetically diverse reductive dehalogenase-homologous genes in deep subseafloor sedimentary metagenomes.</title>
        <authorList>
            <person name="Kawai M."/>
            <person name="Futagami T."/>
            <person name="Toyoda A."/>
            <person name="Takaki Y."/>
            <person name="Nishi S."/>
            <person name="Hori S."/>
            <person name="Arai W."/>
            <person name="Tsubouchi T."/>
            <person name="Morono Y."/>
            <person name="Uchiyama I."/>
            <person name="Ito T."/>
            <person name="Fujiyama A."/>
            <person name="Inagaki F."/>
            <person name="Takami H."/>
        </authorList>
    </citation>
    <scope>NUCLEOTIDE SEQUENCE</scope>
    <source>
        <strain evidence="1">Expedition CK06-06</strain>
    </source>
</reference>
<feature type="non-terminal residue" evidence="1">
    <location>
        <position position="258"/>
    </location>
</feature>
<sequence>TITNAMDFMIGSVWKPSVLLRAAWPVRVIGEEQFRLSGKLMAGAFNHPIQYFALTGANKMKKLNKFARMGNDAMGENIMDSRAYEAAMSGTRANISEALTGKKAAGSDSFRYVARPTETMGNEEFLQSLVYELHQLEGDDVAREVAAAVNTGFGETGEFHPSALQDIKARFWNGDMAHTRKRMLRDNGAWDRLNSKAFAESYIDTVYAKLHQMGGGDGHMLNEMTKDWTNFSGQTLDAKGVRQLYGETGEAVSGKINP</sequence>
<accession>X0W574</accession>
<name>X0W574_9ZZZZ</name>
<dbReference type="EMBL" id="BARS01036078">
    <property type="protein sequence ID" value="GAG25705.1"/>
    <property type="molecule type" value="Genomic_DNA"/>
</dbReference>
<gene>
    <name evidence="1" type="ORF">S01H1_55495</name>
</gene>
<comment type="caution">
    <text evidence="1">The sequence shown here is derived from an EMBL/GenBank/DDBJ whole genome shotgun (WGS) entry which is preliminary data.</text>
</comment>
<evidence type="ECO:0000313" key="1">
    <source>
        <dbReference type="EMBL" id="GAG25705.1"/>
    </source>
</evidence>
<organism evidence="1">
    <name type="scientific">marine sediment metagenome</name>
    <dbReference type="NCBI Taxonomy" id="412755"/>
    <lineage>
        <taxon>unclassified sequences</taxon>
        <taxon>metagenomes</taxon>
        <taxon>ecological metagenomes</taxon>
    </lineage>
</organism>
<protein>
    <submittedName>
        <fullName evidence="1">Uncharacterized protein</fullName>
    </submittedName>
</protein>
<proteinExistence type="predicted"/>